<dbReference type="KEGG" id="rde:RD1_2436"/>
<dbReference type="eggNOG" id="ENOG5032RM6">
    <property type="taxonomic scope" value="Bacteria"/>
</dbReference>
<proteinExistence type="predicted"/>
<gene>
    <name evidence="2" type="ordered locus">RD1_2436</name>
</gene>
<evidence type="ECO:0000313" key="3">
    <source>
        <dbReference type="Proteomes" id="UP000007029"/>
    </source>
</evidence>
<evidence type="ECO:0000256" key="1">
    <source>
        <dbReference type="SAM" id="SignalP"/>
    </source>
</evidence>
<dbReference type="Proteomes" id="UP000007029">
    <property type="component" value="Chromosome"/>
</dbReference>
<dbReference type="RefSeq" id="WP_011568619.1">
    <property type="nucleotide sequence ID" value="NC_008209.1"/>
</dbReference>
<evidence type="ECO:0000313" key="2">
    <source>
        <dbReference type="EMBL" id="ABG32002.1"/>
    </source>
</evidence>
<dbReference type="AlphaFoldDB" id="Q166U1"/>
<sequence length="189" mass="19336">MPLARSIAALFILAITSACAAVTPRGVMEAARLDPLNTPPQELGLALSVPDTIVLKDGDAMVRLALSVAGEALVDARVPLSVQRAPEAILVSASQGEVIYAASLTPQNAAILAAAQAETRALRAAGTQGEGIFSIAVVGGCRTGDPLEALPVSTWLRTNPSASFVPLTRRMDVLDGLEGGGVMVPPCES</sequence>
<evidence type="ECO:0008006" key="4">
    <source>
        <dbReference type="Google" id="ProtNLM"/>
    </source>
</evidence>
<accession>Q166U1</accession>
<name>Q166U1_ROSDO</name>
<keyword evidence="1" id="KW-0732">Signal</keyword>
<organism evidence="2 3">
    <name type="scientific">Roseobacter denitrificans (strain ATCC 33942 / OCh 114)</name>
    <name type="common">Erythrobacter sp. (strain OCh 114)</name>
    <name type="synonym">Roseobacter denitrificans</name>
    <dbReference type="NCBI Taxonomy" id="375451"/>
    <lineage>
        <taxon>Bacteria</taxon>
        <taxon>Pseudomonadati</taxon>
        <taxon>Pseudomonadota</taxon>
        <taxon>Alphaproteobacteria</taxon>
        <taxon>Rhodobacterales</taxon>
        <taxon>Roseobacteraceae</taxon>
        <taxon>Roseobacter</taxon>
    </lineage>
</organism>
<keyword evidence="3" id="KW-1185">Reference proteome</keyword>
<dbReference type="HOGENOM" id="CLU_1433489_0_0_5"/>
<dbReference type="EMBL" id="CP000362">
    <property type="protein sequence ID" value="ABG32002.1"/>
    <property type="molecule type" value="Genomic_DNA"/>
</dbReference>
<dbReference type="OrthoDB" id="7862379at2"/>
<feature type="chain" id="PRO_5004184078" description="Lipoprotein" evidence="1">
    <location>
        <begin position="21"/>
        <end position="189"/>
    </location>
</feature>
<protein>
    <recommendedName>
        <fullName evidence="4">Lipoprotein</fullName>
    </recommendedName>
</protein>
<dbReference type="STRING" id="375451.RD1_2436"/>
<feature type="signal peptide" evidence="1">
    <location>
        <begin position="1"/>
        <end position="20"/>
    </location>
</feature>
<dbReference type="PROSITE" id="PS51257">
    <property type="entry name" value="PROKAR_LIPOPROTEIN"/>
    <property type="match status" value="1"/>
</dbReference>
<reference evidence="2 3" key="1">
    <citation type="journal article" date="2007" name="J. Bacteriol.">
        <title>The complete genome sequence of Roseobacter denitrificans reveals a mixotrophic rather than photosynthetic metabolism.</title>
        <authorList>
            <person name="Swingley W.D."/>
            <person name="Sadekar S."/>
            <person name="Mastrian S.D."/>
            <person name="Matthies H.J."/>
            <person name="Hao J."/>
            <person name="Ramos H."/>
            <person name="Acharya C.R."/>
            <person name="Conrad A.L."/>
            <person name="Taylor H.L."/>
            <person name="Dejesa L.C."/>
            <person name="Shah M.K."/>
            <person name="O'huallachain M.E."/>
            <person name="Lince M.T."/>
            <person name="Blankenship R.E."/>
            <person name="Beatty J.T."/>
            <person name="Touchman J.W."/>
        </authorList>
    </citation>
    <scope>NUCLEOTIDE SEQUENCE [LARGE SCALE GENOMIC DNA]</scope>
    <source>
        <strain evidence="3">ATCC 33942 / OCh 114</strain>
    </source>
</reference>